<dbReference type="Proteomes" id="UP001055879">
    <property type="component" value="Linkage Group LG04"/>
</dbReference>
<reference evidence="2" key="1">
    <citation type="journal article" date="2022" name="Mol. Ecol. Resour.">
        <title>The genomes of chicory, endive, great burdock and yacon provide insights into Asteraceae palaeo-polyploidization history and plant inulin production.</title>
        <authorList>
            <person name="Fan W."/>
            <person name="Wang S."/>
            <person name="Wang H."/>
            <person name="Wang A."/>
            <person name="Jiang F."/>
            <person name="Liu H."/>
            <person name="Zhao H."/>
            <person name="Xu D."/>
            <person name="Zhang Y."/>
        </authorList>
    </citation>
    <scope>NUCLEOTIDE SEQUENCE [LARGE SCALE GENOMIC DNA]</scope>
    <source>
        <strain evidence="2">cv. Niubang</strain>
    </source>
</reference>
<dbReference type="EMBL" id="CM042050">
    <property type="protein sequence ID" value="KAI3735595.1"/>
    <property type="molecule type" value="Genomic_DNA"/>
</dbReference>
<organism evidence="1 2">
    <name type="scientific">Arctium lappa</name>
    <name type="common">Greater burdock</name>
    <name type="synonym">Lappa major</name>
    <dbReference type="NCBI Taxonomy" id="4217"/>
    <lineage>
        <taxon>Eukaryota</taxon>
        <taxon>Viridiplantae</taxon>
        <taxon>Streptophyta</taxon>
        <taxon>Embryophyta</taxon>
        <taxon>Tracheophyta</taxon>
        <taxon>Spermatophyta</taxon>
        <taxon>Magnoliopsida</taxon>
        <taxon>eudicotyledons</taxon>
        <taxon>Gunneridae</taxon>
        <taxon>Pentapetalae</taxon>
        <taxon>asterids</taxon>
        <taxon>campanulids</taxon>
        <taxon>Asterales</taxon>
        <taxon>Asteraceae</taxon>
        <taxon>Carduoideae</taxon>
        <taxon>Cardueae</taxon>
        <taxon>Arctiinae</taxon>
        <taxon>Arctium</taxon>
    </lineage>
</organism>
<sequence>MESSKSSQAYPMRGGDGVSSYTNNSSYQKSLSDVAMSFICEAVAEKLAVENLACGHPIRIADLGCSIGPNTFIAVENIINSVQIKYQTLTISSPPSDFQVFFNDHASNDFNTLFKTLPVNKQYFAAGVPGSFYGRLFPRASIHVIHSSFALHWLSEVPKEVTEKSSAAWNKGRVHYGGADDGVIMAFRQQYVKDMEQFLKARAEEVVSGGLLVVLVPGRPNEVPHSECIGNVLFEVLGSCLLAMVKQGKIAEEMVESLNIPIYYASPQELEEIVDRNGSFIIERMEGLPHIAEPETKHAAKRLAMGIRVGVEGIFKGHLQDKMIDELFESYSKKLAQVPSMYSSGGAAILFSVLRRKDI</sequence>
<comment type="caution">
    <text evidence="1">The sequence shown here is derived from an EMBL/GenBank/DDBJ whole genome shotgun (WGS) entry which is preliminary data.</text>
</comment>
<protein>
    <submittedName>
        <fullName evidence="1">Uncharacterized protein</fullName>
    </submittedName>
</protein>
<keyword evidence="2" id="KW-1185">Reference proteome</keyword>
<proteinExistence type="predicted"/>
<accession>A0ACB9CMU3</accession>
<name>A0ACB9CMU3_ARCLA</name>
<reference evidence="1 2" key="2">
    <citation type="journal article" date="2022" name="Mol. Ecol. Resour.">
        <title>The genomes of chicory, endive, great burdock and yacon provide insights into Asteraceae paleo-polyploidization history and plant inulin production.</title>
        <authorList>
            <person name="Fan W."/>
            <person name="Wang S."/>
            <person name="Wang H."/>
            <person name="Wang A."/>
            <person name="Jiang F."/>
            <person name="Liu H."/>
            <person name="Zhao H."/>
            <person name="Xu D."/>
            <person name="Zhang Y."/>
        </authorList>
    </citation>
    <scope>NUCLEOTIDE SEQUENCE [LARGE SCALE GENOMIC DNA]</scope>
    <source>
        <strain evidence="2">cv. Niubang</strain>
    </source>
</reference>
<gene>
    <name evidence="1" type="ORF">L6452_15102</name>
</gene>
<evidence type="ECO:0000313" key="2">
    <source>
        <dbReference type="Proteomes" id="UP001055879"/>
    </source>
</evidence>
<evidence type="ECO:0000313" key="1">
    <source>
        <dbReference type="EMBL" id="KAI3735595.1"/>
    </source>
</evidence>